<evidence type="ECO:0000313" key="2">
    <source>
        <dbReference type="EMBL" id="HAG5773211.1"/>
    </source>
</evidence>
<name>A0A086UKQ5_ECOLX</name>
<dbReference type="InterPro" id="IPR009228">
    <property type="entry name" value="Capsid_scaffold_GpO"/>
</dbReference>
<evidence type="ECO:0000313" key="4">
    <source>
        <dbReference type="Proteomes" id="UP000037564"/>
    </source>
</evidence>
<proteinExistence type="predicted"/>
<feature type="compositionally biased region" description="Polar residues" evidence="1">
    <location>
        <begin position="259"/>
        <end position="271"/>
    </location>
</feature>
<dbReference type="AlphaFoldDB" id="A0A086UKQ5"/>
<dbReference type="EMBL" id="DAAYTU010000082">
    <property type="protein sequence ID" value="HAG5773211.1"/>
    <property type="molecule type" value="Genomic_DNA"/>
</dbReference>
<protein>
    <submittedName>
        <fullName evidence="2">GPO family capsid scaffolding protein</fullName>
    </submittedName>
    <submittedName>
        <fullName evidence="3">Phage capsid scaffolding protein</fullName>
    </submittedName>
</protein>
<evidence type="ECO:0000256" key="1">
    <source>
        <dbReference type="SAM" id="MobiDB-lite"/>
    </source>
</evidence>
<dbReference type="Pfam" id="PF05929">
    <property type="entry name" value="Phage_GPO"/>
    <property type="match status" value="1"/>
</dbReference>
<dbReference type="Proteomes" id="UP000037564">
    <property type="component" value="Unassembled WGS sequence"/>
</dbReference>
<reference evidence="3 4" key="1">
    <citation type="submission" date="2015-07" db="EMBL/GenBank/DDBJ databases">
        <title>Genome sequences of 64 non-O157:H7 Shiga toxin-producing Escherichia coli strains.</title>
        <authorList>
            <person name="Gonzalez-Escalona N."/>
            <person name="Toro M."/>
            <person name="Timme R."/>
            <person name="Payne J."/>
        </authorList>
    </citation>
    <scope>NUCLEOTIDE SEQUENCE [LARGE SCALE GENOMIC DNA]</scope>
    <source>
        <strain evidence="3 4">CFSAN026843</strain>
    </source>
</reference>
<evidence type="ECO:0000313" key="3">
    <source>
        <dbReference type="EMBL" id="KNF70078.1"/>
    </source>
</evidence>
<accession>A0A086UKQ5</accession>
<sequence length="278" mass="30310">MANEKKTSRKKFRVAVSGVTADGREINGDMLKAAATSYNPSVYGARVNIEHILSPLPGSEFSAMGDVVGLSTEDITDGPLAGRTALYAEIEPTARMMSLLNDGKKIYSSIELEPQSTITGGPYLRGLAMTDTPASLGTERLAFAAQQRMQLMTFNCQQGDVAMFTAAMESELIELTEQRQEEGTQWFNRVMGIIGRGRKADDASFSRIQEAVEGVATSQADIIDRFNVLETRHQQDSQKITLLTTELAALKEKLRTQDGDPQNRFTATGAASDQLADF</sequence>
<organism evidence="3 4">
    <name type="scientific">Escherichia coli</name>
    <dbReference type="NCBI Taxonomy" id="562"/>
    <lineage>
        <taxon>Bacteria</taxon>
        <taxon>Pseudomonadati</taxon>
        <taxon>Pseudomonadota</taxon>
        <taxon>Gammaproteobacteria</taxon>
        <taxon>Enterobacterales</taxon>
        <taxon>Enterobacteriaceae</taxon>
        <taxon>Escherichia</taxon>
    </lineage>
</organism>
<comment type="caution">
    <text evidence="3">The sequence shown here is derived from an EMBL/GenBank/DDBJ whole genome shotgun (WGS) entry which is preliminary data.</text>
</comment>
<dbReference type="PATRIC" id="fig|562.6999.peg.470"/>
<dbReference type="EMBL" id="LGZN01000022">
    <property type="protein sequence ID" value="KNF70078.1"/>
    <property type="molecule type" value="Genomic_DNA"/>
</dbReference>
<reference evidence="2" key="3">
    <citation type="submission" date="2020-02" db="EMBL/GenBank/DDBJ databases">
        <authorList>
            <consortium name="NCBI Pathogen Detection Project"/>
        </authorList>
    </citation>
    <scope>NUCLEOTIDE SEQUENCE</scope>
    <source>
        <strain evidence="2">1839</strain>
    </source>
</reference>
<reference evidence="2" key="2">
    <citation type="journal article" date="2018" name="Genome Biol.">
        <title>SKESA: strategic k-mer extension for scrupulous assemblies.</title>
        <authorList>
            <person name="Souvorov A."/>
            <person name="Agarwala R."/>
            <person name="Lipman D.J."/>
        </authorList>
    </citation>
    <scope>NUCLEOTIDE SEQUENCE [LARGE SCALE GENOMIC DNA]</scope>
    <source>
        <strain evidence="2">1839</strain>
    </source>
</reference>
<gene>
    <name evidence="2" type="ORF">GGB84_005032</name>
    <name evidence="3" type="ORF">WR15_08625</name>
</gene>
<dbReference type="RefSeq" id="WP_001262688.1">
    <property type="nucleotide sequence ID" value="NZ_AP022171.1"/>
</dbReference>
<feature type="region of interest" description="Disordered" evidence="1">
    <location>
        <begin position="255"/>
        <end position="278"/>
    </location>
</feature>